<dbReference type="InParanoid" id="A0A0D0DPY2"/>
<reference evidence="3" key="2">
    <citation type="submission" date="2015-01" db="EMBL/GenBank/DDBJ databases">
        <title>Evolutionary Origins and Diversification of the Mycorrhizal Mutualists.</title>
        <authorList>
            <consortium name="DOE Joint Genome Institute"/>
            <consortium name="Mycorrhizal Genomics Consortium"/>
            <person name="Kohler A."/>
            <person name="Kuo A."/>
            <person name="Nagy L.G."/>
            <person name="Floudas D."/>
            <person name="Copeland A."/>
            <person name="Barry K.W."/>
            <person name="Cichocki N."/>
            <person name="Veneault-Fourrey C."/>
            <person name="LaButti K."/>
            <person name="Lindquist E.A."/>
            <person name="Lipzen A."/>
            <person name="Lundell T."/>
            <person name="Morin E."/>
            <person name="Murat C."/>
            <person name="Riley R."/>
            <person name="Ohm R."/>
            <person name="Sun H."/>
            <person name="Tunlid A."/>
            <person name="Henrissat B."/>
            <person name="Grigoriev I.V."/>
            <person name="Hibbett D.S."/>
            <person name="Martin F."/>
        </authorList>
    </citation>
    <scope>NUCLEOTIDE SEQUENCE [LARGE SCALE GENOMIC DNA]</scope>
    <source>
        <strain evidence="3">Ve08.2h10</strain>
    </source>
</reference>
<organism evidence="2 3">
    <name type="scientific">Paxillus rubicundulus Ve08.2h10</name>
    <dbReference type="NCBI Taxonomy" id="930991"/>
    <lineage>
        <taxon>Eukaryota</taxon>
        <taxon>Fungi</taxon>
        <taxon>Dikarya</taxon>
        <taxon>Basidiomycota</taxon>
        <taxon>Agaricomycotina</taxon>
        <taxon>Agaricomycetes</taxon>
        <taxon>Agaricomycetidae</taxon>
        <taxon>Boletales</taxon>
        <taxon>Paxilineae</taxon>
        <taxon>Paxillaceae</taxon>
        <taxon>Paxillus</taxon>
    </lineage>
</organism>
<evidence type="ECO:0000313" key="2">
    <source>
        <dbReference type="EMBL" id="KIK81180.1"/>
    </source>
</evidence>
<gene>
    <name evidence="2" type="ORF">PAXRUDRAFT_156731</name>
</gene>
<evidence type="ECO:0000256" key="1">
    <source>
        <dbReference type="SAM" id="MobiDB-lite"/>
    </source>
</evidence>
<dbReference type="AlphaFoldDB" id="A0A0D0DPY2"/>
<dbReference type="EMBL" id="KN825850">
    <property type="protein sequence ID" value="KIK81180.1"/>
    <property type="molecule type" value="Genomic_DNA"/>
</dbReference>
<keyword evidence="3" id="KW-1185">Reference proteome</keyword>
<dbReference type="Proteomes" id="UP000054538">
    <property type="component" value="Unassembled WGS sequence"/>
</dbReference>
<protein>
    <submittedName>
        <fullName evidence="2">Uncharacterized protein</fullName>
    </submittedName>
</protein>
<feature type="compositionally biased region" description="Pro residues" evidence="1">
    <location>
        <begin position="19"/>
        <end position="30"/>
    </location>
</feature>
<name>A0A0D0DPY2_9AGAM</name>
<evidence type="ECO:0000313" key="3">
    <source>
        <dbReference type="Proteomes" id="UP000054538"/>
    </source>
</evidence>
<reference evidence="2 3" key="1">
    <citation type="submission" date="2014-04" db="EMBL/GenBank/DDBJ databases">
        <authorList>
            <consortium name="DOE Joint Genome Institute"/>
            <person name="Kuo A."/>
            <person name="Kohler A."/>
            <person name="Jargeat P."/>
            <person name="Nagy L.G."/>
            <person name="Floudas D."/>
            <person name="Copeland A."/>
            <person name="Barry K.W."/>
            <person name="Cichocki N."/>
            <person name="Veneault-Fourrey C."/>
            <person name="LaButti K."/>
            <person name="Lindquist E.A."/>
            <person name="Lipzen A."/>
            <person name="Lundell T."/>
            <person name="Morin E."/>
            <person name="Murat C."/>
            <person name="Sun H."/>
            <person name="Tunlid A."/>
            <person name="Henrissat B."/>
            <person name="Grigoriev I.V."/>
            <person name="Hibbett D.S."/>
            <person name="Martin F."/>
            <person name="Nordberg H.P."/>
            <person name="Cantor M.N."/>
            <person name="Hua S.X."/>
        </authorList>
    </citation>
    <scope>NUCLEOTIDE SEQUENCE [LARGE SCALE GENOMIC DNA]</scope>
    <source>
        <strain evidence="2 3">Ve08.2h10</strain>
    </source>
</reference>
<sequence>HTPWLPSLGPPIALGPSPIGHPVPNKPPSTGPARTPWLPSLGPPITPWPSPIGHPIHYEQLHSWAHP</sequence>
<accession>A0A0D0DPY2</accession>
<feature type="region of interest" description="Disordered" evidence="1">
    <location>
        <begin position="1"/>
        <end position="40"/>
    </location>
</feature>
<dbReference type="HOGENOM" id="CLU_2819564_0_0_1"/>
<feature type="non-terminal residue" evidence="2">
    <location>
        <position position="1"/>
    </location>
</feature>
<proteinExistence type="predicted"/>